<dbReference type="AlphaFoldDB" id="B2KBE0"/>
<evidence type="ECO:0000313" key="8">
    <source>
        <dbReference type="Proteomes" id="UP000001029"/>
    </source>
</evidence>
<comment type="subcellular location">
    <subcellularLocation>
        <location evidence="1">Membrane</location>
        <topology evidence="1">Multi-pass membrane protein</topology>
    </subcellularLocation>
</comment>
<dbReference type="GO" id="GO:0016020">
    <property type="term" value="C:membrane"/>
    <property type="evidence" value="ECO:0007669"/>
    <property type="project" value="UniProtKB-SubCell"/>
</dbReference>
<feature type="transmembrane region" description="Helical" evidence="5">
    <location>
        <begin position="26"/>
        <end position="46"/>
    </location>
</feature>
<evidence type="ECO:0000256" key="3">
    <source>
        <dbReference type="ARBA" id="ARBA00022989"/>
    </source>
</evidence>
<dbReference type="RefSeq" id="WP_012414577.1">
    <property type="nucleotide sequence ID" value="NC_010644.1"/>
</dbReference>
<dbReference type="Proteomes" id="UP000001029">
    <property type="component" value="Chromosome"/>
</dbReference>
<feature type="transmembrane region" description="Helical" evidence="5">
    <location>
        <begin position="174"/>
        <end position="192"/>
    </location>
</feature>
<keyword evidence="2 5" id="KW-0812">Transmembrane</keyword>
<feature type="transmembrane region" description="Helical" evidence="5">
    <location>
        <begin position="130"/>
        <end position="153"/>
    </location>
</feature>
<protein>
    <submittedName>
        <fullName evidence="7">Sulfate permease</fullName>
    </submittedName>
</protein>
<evidence type="ECO:0000256" key="4">
    <source>
        <dbReference type="ARBA" id="ARBA00023136"/>
    </source>
</evidence>
<dbReference type="PROSITE" id="PS50801">
    <property type="entry name" value="STAS"/>
    <property type="match status" value="1"/>
</dbReference>
<evidence type="ECO:0000256" key="5">
    <source>
        <dbReference type="SAM" id="Phobius"/>
    </source>
</evidence>
<proteinExistence type="predicted"/>
<dbReference type="InterPro" id="IPR001902">
    <property type="entry name" value="SLC26A/SulP_fam"/>
</dbReference>
<dbReference type="InterPro" id="IPR011547">
    <property type="entry name" value="SLC26A/SulP_dom"/>
</dbReference>
<feature type="transmembrane region" description="Helical" evidence="5">
    <location>
        <begin position="98"/>
        <end position="124"/>
    </location>
</feature>
<dbReference type="OrthoDB" id="9771198at2"/>
<evidence type="ECO:0000256" key="1">
    <source>
        <dbReference type="ARBA" id="ARBA00004141"/>
    </source>
</evidence>
<dbReference type="STRING" id="445932.Emin_0405"/>
<dbReference type="SUPFAM" id="SSF52091">
    <property type="entry name" value="SpoIIaa-like"/>
    <property type="match status" value="1"/>
</dbReference>
<feature type="transmembrane region" description="Helical" evidence="5">
    <location>
        <begin position="198"/>
        <end position="216"/>
    </location>
</feature>
<feature type="transmembrane region" description="Helical" evidence="5">
    <location>
        <begin position="394"/>
        <end position="411"/>
    </location>
</feature>
<dbReference type="GO" id="GO:0055085">
    <property type="term" value="P:transmembrane transport"/>
    <property type="evidence" value="ECO:0007669"/>
    <property type="project" value="InterPro"/>
</dbReference>
<dbReference type="EMBL" id="CP001055">
    <property type="protein sequence ID" value="ACC97962.1"/>
    <property type="molecule type" value="Genomic_DNA"/>
</dbReference>
<reference evidence="7 8" key="1">
    <citation type="journal article" date="2009" name="Appl. Environ. Microbiol.">
        <title>Genomic analysis of 'Elusimicrobium minutum,' the first cultivated representative of the phylum 'Elusimicrobia' (formerly termite group 1).</title>
        <authorList>
            <person name="Herlemann D.P.R."/>
            <person name="Geissinger O."/>
            <person name="Ikeda-Ohtsubo W."/>
            <person name="Kunin V."/>
            <person name="Sun H."/>
            <person name="Lapidus A."/>
            <person name="Hugenholtz P."/>
            <person name="Brune A."/>
        </authorList>
    </citation>
    <scope>NUCLEOTIDE SEQUENCE [LARGE SCALE GENOMIC DNA]</scope>
    <source>
        <strain evidence="7 8">Pei191</strain>
    </source>
</reference>
<evidence type="ECO:0000256" key="2">
    <source>
        <dbReference type="ARBA" id="ARBA00022692"/>
    </source>
</evidence>
<feature type="transmembrane region" description="Helical" evidence="5">
    <location>
        <begin position="368"/>
        <end position="388"/>
    </location>
</feature>
<name>B2KBE0_ELUMP</name>
<feature type="transmembrane region" description="Helical" evidence="5">
    <location>
        <begin position="326"/>
        <end position="356"/>
    </location>
</feature>
<keyword evidence="4 5" id="KW-0472">Membrane</keyword>
<feature type="transmembrane region" description="Helical" evidence="5">
    <location>
        <begin position="53"/>
        <end position="69"/>
    </location>
</feature>
<gene>
    <name evidence="7" type="ordered locus">Emin_0405</name>
</gene>
<dbReference type="CDD" id="cd07042">
    <property type="entry name" value="STAS_SulP_like_sulfate_transporter"/>
    <property type="match status" value="1"/>
</dbReference>
<organism evidence="7 8">
    <name type="scientific">Elusimicrobium minutum (strain Pei191)</name>
    <dbReference type="NCBI Taxonomy" id="445932"/>
    <lineage>
        <taxon>Bacteria</taxon>
        <taxon>Pseudomonadati</taxon>
        <taxon>Elusimicrobiota</taxon>
        <taxon>Elusimicrobia</taxon>
        <taxon>Elusimicrobiales</taxon>
        <taxon>Elusimicrobiaceae</taxon>
        <taxon>Elusimicrobium</taxon>
    </lineage>
</organism>
<feature type="transmembrane region" description="Helical" evidence="5">
    <location>
        <begin position="254"/>
        <end position="276"/>
    </location>
</feature>
<dbReference type="HOGENOM" id="CLU_003182_13_1_0"/>
<dbReference type="InterPro" id="IPR036513">
    <property type="entry name" value="STAS_dom_sf"/>
</dbReference>
<dbReference type="Gene3D" id="3.30.750.24">
    <property type="entry name" value="STAS domain"/>
    <property type="match status" value="1"/>
</dbReference>
<dbReference type="Pfam" id="PF01740">
    <property type="entry name" value="STAS"/>
    <property type="match status" value="1"/>
</dbReference>
<keyword evidence="8" id="KW-1185">Reference proteome</keyword>
<evidence type="ECO:0000313" key="7">
    <source>
        <dbReference type="EMBL" id="ACC97962.1"/>
    </source>
</evidence>
<accession>B2KBE0</accession>
<keyword evidence="3 5" id="KW-1133">Transmembrane helix</keyword>
<sequence>MFRPKLFTLIKNRPEEFTPRRVLKDIGAGAVVAFIAMPLSIALAIASGVTPEIGLATAVIAGFLISFFGGSRVQIGGPTAAFVIIILGITAEYGHDGLIAATAMAGIILIIMGFLKLGSVIQYIPYPVTTGFTSGIAVVLFSTQVNDFLGLNLTNMPSEFFDKWLVYFQNLNHIDLPTVFIGMLALAIIMFWPKKLKAIPGTLAAIIITTLVVKFFHLDIETIYSRFGEIGHSFPKPHLPNLTWDMIQKLLRPAFVIAVLAGIESLLSAVVADGMIGKRHRSNTELIAQGIANTVSAAFGGLPATGAIARTTANIENGGRTPIAGIMHAVCILIMMLLFMPYISLVPMATLAAILFTVAYRMSEWRSFVFLFKAPLSDILVLLTTFLLTVMKDLVIAIEVGMILAAILFIKRMVNVYNIARLTDDDLVNEFEEDDDLDKKTIAQHVRVYEINGPFFFGAANMFLETLENIADCKVLILRMRSVPAMDATAFHALNKIYLRCKKDNITLILSEVPNQPYKTLRKYNFVFEIGKENVLRSFNAALKKAAKTAKEKQASEETK</sequence>
<dbReference type="KEGG" id="emi:Emin_0405"/>
<evidence type="ECO:0000259" key="6">
    <source>
        <dbReference type="PROSITE" id="PS50801"/>
    </source>
</evidence>
<feature type="transmembrane region" description="Helical" evidence="5">
    <location>
        <begin position="75"/>
        <end position="91"/>
    </location>
</feature>
<dbReference type="Pfam" id="PF00916">
    <property type="entry name" value="Sulfate_transp"/>
    <property type="match status" value="1"/>
</dbReference>
<feature type="domain" description="STAS" evidence="6">
    <location>
        <begin position="446"/>
        <end position="546"/>
    </location>
</feature>
<dbReference type="PANTHER" id="PTHR11814">
    <property type="entry name" value="SULFATE TRANSPORTER"/>
    <property type="match status" value="1"/>
</dbReference>
<dbReference type="InterPro" id="IPR002645">
    <property type="entry name" value="STAS_dom"/>
</dbReference>